<name>A0A401XJX4_9FLAO</name>
<dbReference type="SMART" id="SM00530">
    <property type="entry name" value="HTH_XRE"/>
    <property type="match status" value="1"/>
</dbReference>
<evidence type="ECO:0000256" key="1">
    <source>
        <dbReference type="ARBA" id="ARBA00023015"/>
    </source>
</evidence>
<evidence type="ECO:0000256" key="2">
    <source>
        <dbReference type="ARBA" id="ARBA00023125"/>
    </source>
</evidence>
<dbReference type="PANTHER" id="PTHR40661">
    <property type="match status" value="1"/>
</dbReference>
<dbReference type="InterPro" id="IPR039418">
    <property type="entry name" value="LexA-like"/>
</dbReference>
<evidence type="ECO:0000313" key="6">
    <source>
        <dbReference type="Proteomes" id="UP000286715"/>
    </source>
</evidence>
<keyword evidence="1" id="KW-0805">Transcription regulation</keyword>
<dbReference type="InterPro" id="IPR010982">
    <property type="entry name" value="Lambda_DNA-bd_dom_sf"/>
</dbReference>
<dbReference type="CDD" id="cd00093">
    <property type="entry name" value="HTH_XRE"/>
    <property type="match status" value="1"/>
</dbReference>
<accession>A0A401XJX4</accession>
<dbReference type="Proteomes" id="UP000286715">
    <property type="component" value="Unassembled WGS sequence"/>
</dbReference>
<dbReference type="PANTHER" id="PTHR40661:SF3">
    <property type="entry name" value="FELS-1 PROPHAGE TRANSCRIPTIONAL REGULATOR"/>
    <property type="match status" value="1"/>
</dbReference>
<dbReference type="GO" id="GO:0003677">
    <property type="term" value="F:DNA binding"/>
    <property type="evidence" value="ECO:0007669"/>
    <property type="project" value="UniProtKB-KW"/>
</dbReference>
<dbReference type="Gene3D" id="1.10.260.40">
    <property type="entry name" value="lambda repressor-like DNA-binding domains"/>
    <property type="match status" value="1"/>
</dbReference>
<dbReference type="AlphaFoldDB" id="A0A401XJX4"/>
<dbReference type="EMBL" id="BHZE01000005">
    <property type="protein sequence ID" value="GCD77271.1"/>
    <property type="molecule type" value="Genomic_DNA"/>
</dbReference>
<comment type="caution">
    <text evidence="5">The sequence shown here is derived from an EMBL/GenBank/DDBJ whole genome shotgun (WGS) entry which is preliminary data.</text>
</comment>
<organism evidence="5 6">
    <name type="scientific">Thermaurantimonas aggregans</name>
    <dbReference type="NCBI Taxonomy" id="2173829"/>
    <lineage>
        <taxon>Bacteria</taxon>
        <taxon>Pseudomonadati</taxon>
        <taxon>Bacteroidota</taxon>
        <taxon>Flavobacteriia</taxon>
        <taxon>Flavobacteriales</taxon>
        <taxon>Schleiferiaceae</taxon>
        <taxon>Thermaurantimonas</taxon>
    </lineage>
</organism>
<evidence type="ECO:0000259" key="4">
    <source>
        <dbReference type="PROSITE" id="PS50943"/>
    </source>
</evidence>
<dbReference type="Pfam" id="PF01381">
    <property type="entry name" value="HTH_3"/>
    <property type="match status" value="1"/>
</dbReference>
<protein>
    <recommendedName>
        <fullName evidence="4">HTH cro/C1-type domain-containing protein</fullName>
    </recommendedName>
</protein>
<keyword evidence="2" id="KW-0238">DNA-binding</keyword>
<keyword evidence="3" id="KW-0804">Transcription</keyword>
<gene>
    <name evidence="5" type="ORF">JCM31826_07530</name>
</gene>
<dbReference type="InterPro" id="IPR015927">
    <property type="entry name" value="Peptidase_S24_S26A/B/C"/>
</dbReference>
<dbReference type="PROSITE" id="PS50943">
    <property type="entry name" value="HTH_CROC1"/>
    <property type="match status" value="1"/>
</dbReference>
<evidence type="ECO:0000313" key="5">
    <source>
        <dbReference type="EMBL" id="GCD77271.1"/>
    </source>
</evidence>
<dbReference type="Gene3D" id="2.10.109.10">
    <property type="entry name" value="Umud Fragment, subunit A"/>
    <property type="match status" value="1"/>
</dbReference>
<dbReference type="CDD" id="cd06529">
    <property type="entry name" value="S24_LexA-like"/>
    <property type="match status" value="1"/>
</dbReference>
<evidence type="ECO:0000256" key="3">
    <source>
        <dbReference type="ARBA" id="ARBA00023163"/>
    </source>
</evidence>
<feature type="domain" description="HTH cro/C1-type" evidence="4">
    <location>
        <begin position="8"/>
        <end position="62"/>
    </location>
</feature>
<dbReference type="OrthoDB" id="3831186at2"/>
<dbReference type="SUPFAM" id="SSF51306">
    <property type="entry name" value="LexA/Signal peptidase"/>
    <property type="match status" value="1"/>
</dbReference>
<sequence length="268" mass="30458">MEILAANIRLLRKRRRLSQEELASAVGITRSAINSYENKLADPPLPVLVRLAEFFKVSIDRLVRQDLSKLRESELCEIERGIDLDVLGRRLRILTTAIDTNSDTLTELVPEKAKAGYTTGYSDPEFIKELPIIQLPFLSKNRKFRAFTISGDSMPPVGNGDIVIGEYVDDWLNMKSNLPYVLVTRNEGIVFKIVKNLLNESGNFLLISTNVAYSPYYILAEEVLEIWKFRYFISSELATTEPSKEAIAKSLRTIQEDLSSIKRHLHVP</sequence>
<dbReference type="InterPro" id="IPR036286">
    <property type="entry name" value="LexA/Signal_pep-like_sf"/>
</dbReference>
<dbReference type="Pfam" id="PF00717">
    <property type="entry name" value="Peptidase_S24"/>
    <property type="match status" value="1"/>
</dbReference>
<dbReference type="SUPFAM" id="SSF47413">
    <property type="entry name" value="lambda repressor-like DNA-binding domains"/>
    <property type="match status" value="1"/>
</dbReference>
<dbReference type="RefSeq" id="WP_124397331.1">
    <property type="nucleotide sequence ID" value="NZ_BHZE01000005.1"/>
</dbReference>
<keyword evidence="6" id="KW-1185">Reference proteome</keyword>
<proteinExistence type="predicted"/>
<dbReference type="InterPro" id="IPR001387">
    <property type="entry name" value="Cro/C1-type_HTH"/>
</dbReference>
<reference evidence="5 6" key="1">
    <citation type="submission" date="2018-11" db="EMBL/GenBank/DDBJ databases">
        <title>Schleiferia aggregans sp. nov., a moderately thermophilic heterotrophic bacterium isolated from microbial mats at a terrestrial hot spring.</title>
        <authorList>
            <person name="Iino T."/>
            <person name="Ohkuma M."/>
            <person name="Haruta S."/>
        </authorList>
    </citation>
    <scope>NUCLEOTIDE SEQUENCE [LARGE SCALE GENOMIC DNA]</scope>
    <source>
        <strain evidence="5 6">LA</strain>
    </source>
</reference>